<evidence type="ECO:0000313" key="5">
    <source>
        <dbReference type="WBParaSite" id="TCNE_0000340601-mRNA-1"/>
    </source>
</evidence>
<dbReference type="PANTHER" id="PTHR48207">
    <property type="entry name" value="SUCCINATE--HYDROXYMETHYLGLUTARATE COA-TRANSFERASE"/>
    <property type="match status" value="1"/>
</dbReference>
<sequence length="258" mass="28421">MVRINRRAIGTVTYWYNESYFCLGIGDEVRNWAPPWTASGQSCYFVSLNRNKKSIALNLKHTEGQRLVSDILQRYSLLFVARELASKCDVLIENFRPGSMKKFGLDYEALATENKKLIYCSVTGYGPDGPFASHAGYDLIAQAVGGFMNITGPNDGPPCKTGTGVIDMLAEVKTFCILFGTITSSLVTVLSVMGFKCCCSAVKVTRKFLGLYAHGAILAALLQRTMSGKGQKIDCNLLSTQVDYHKLILPFTMLYTIS</sequence>
<dbReference type="PANTHER" id="PTHR48207:SF3">
    <property type="entry name" value="SUCCINATE--HYDROXYMETHYLGLUTARATE COA-TRANSFERASE"/>
    <property type="match status" value="1"/>
</dbReference>
<evidence type="ECO:0000256" key="1">
    <source>
        <dbReference type="ARBA" id="ARBA00008383"/>
    </source>
</evidence>
<name>A0A183U4I6_TOXCA</name>
<organism evidence="4 5">
    <name type="scientific">Toxocara canis</name>
    <name type="common">Canine roundworm</name>
    <dbReference type="NCBI Taxonomy" id="6265"/>
    <lineage>
        <taxon>Eukaryota</taxon>
        <taxon>Metazoa</taxon>
        <taxon>Ecdysozoa</taxon>
        <taxon>Nematoda</taxon>
        <taxon>Chromadorea</taxon>
        <taxon>Rhabditida</taxon>
        <taxon>Spirurina</taxon>
        <taxon>Ascaridomorpha</taxon>
        <taxon>Ascaridoidea</taxon>
        <taxon>Toxocaridae</taxon>
        <taxon>Toxocara</taxon>
    </lineage>
</organism>
<dbReference type="Pfam" id="PF02515">
    <property type="entry name" value="CoA_transf_3"/>
    <property type="match status" value="1"/>
</dbReference>
<reference evidence="3 4" key="2">
    <citation type="submission" date="2018-11" db="EMBL/GenBank/DDBJ databases">
        <authorList>
            <consortium name="Pathogen Informatics"/>
        </authorList>
    </citation>
    <scope>NUCLEOTIDE SEQUENCE [LARGE SCALE GENOMIC DNA]</scope>
</reference>
<dbReference type="InterPro" id="IPR050483">
    <property type="entry name" value="CoA-transferase_III_domain"/>
</dbReference>
<protein>
    <submittedName>
        <fullName evidence="5">Succinate--hydroxymethylglutarate CoA-transferase</fullName>
    </submittedName>
</protein>
<evidence type="ECO:0000313" key="4">
    <source>
        <dbReference type="Proteomes" id="UP000050794"/>
    </source>
</evidence>
<accession>A0A183U4I6</accession>
<dbReference type="InterPro" id="IPR003673">
    <property type="entry name" value="CoA-Trfase_fam_III"/>
</dbReference>
<proteinExistence type="inferred from homology"/>
<comment type="similarity">
    <text evidence="1">Belongs to the CoA-transferase III family.</text>
</comment>
<reference evidence="5" key="1">
    <citation type="submission" date="2016-06" db="UniProtKB">
        <authorList>
            <consortium name="WormBaseParasite"/>
        </authorList>
    </citation>
    <scope>IDENTIFICATION</scope>
</reference>
<dbReference type="GO" id="GO:0005739">
    <property type="term" value="C:mitochondrion"/>
    <property type="evidence" value="ECO:0007669"/>
    <property type="project" value="TreeGrafter"/>
</dbReference>
<dbReference type="AlphaFoldDB" id="A0A183U4I6"/>
<dbReference type="InterPro" id="IPR023606">
    <property type="entry name" value="CoA-Trfase_III_dom_1_sf"/>
</dbReference>
<dbReference type="Gene3D" id="3.40.50.10540">
    <property type="entry name" value="Crotonobetainyl-coa:carnitine coa-transferase, domain 1"/>
    <property type="match status" value="1"/>
</dbReference>
<keyword evidence="2" id="KW-0808">Transferase</keyword>
<gene>
    <name evidence="3" type="ORF">TCNE_LOCUS3406</name>
</gene>
<evidence type="ECO:0000256" key="2">
    <source>
        <dbReference type="ARBA" id="ARBA00022679"/>
    </source>
</evidence>
<dbReference type="WBParaSite" id="TCNE_0000340601-mRNA-1">
    <property type="protein sequence ID" value="TCNE_0000340601-mRNA-1"/>
    <property type="gene ID" value="TCNE_0000340601"/>
</dbReference>
<dbReference type="SUPFAM" id="SSF89796">
    <property type="entry name" value="CoA-transferase family III (CaiB/BaiF)"/>
    <property type="match status" value="2"/>
</dbReference>
<dbReference type="Proteomes" id="UP000050794">
    <property type="component" value="Unassembled WGS sequence"/>
</dbReference>
<evidence type="ECO:0000313" key="3">
    <source>
        <dbReference type="EMBL" id="VDM29123.1"/>
    </source>
</evidence>
<keyword evidence="4" id="KW-1185">Reference proteome</keyword>
<dbReference type="GO" id="GO:0047369">
    <property type="term" value="F:succinate-hydroxymethylglutarate CoA-transferase activity"/>
    <property type="evidence" value="ECO:0007669"/>
    <property type="project" value="TreeGrafter"/>
</dbReference>
<dbReference type="EMBL" id="UYWY01004331">
    <property type="protein sequence ID" value="VDM29123.1"/>
    <property type="molecule type" value="Genomic_DNA"/>
</dbReference>